<feature type="region of interest" description="Disordered" evidence="1">
    <location>
        <begin position="19"/>
        <end position="47"/>
    </location>
</feature>
<dbReference type="Pfam" id="PF10294">
    <property type="entry name" value="Methyltransf_16"/>
    <property type="match status" value="1"/>
</dbReference>
<dbReference type="AlphaFoldDB" id="A0A8T1WRQ2"/>
<organism evidence="2 3">
    <name type="scientific">Phytophthora boehmeriae</name>
    <dbReference type="NCBI Taxonomy" id="109152"/>
    <lineage>
        <taxon>Eukaryota</taxon>
        <taxon>Sar</taxon>
        <taxon>Stramenopiles</taxon>
        <taxon>Oomycota</taxon>
        <taxon>Peronosporomycetes</taxon>
        <taxon>Peronosporales</taxon>
        <taxon>Peronosporaceae</taxon>
        <taxon>Phytophthora</taxon>
    </lineage>
</organism>
<dbReference type="GO" id="GO:0008168">
    <property type="term" value="F:methyltransferase activity"/>
    <property type="evidence" value="ECO:0007669"/>
    <property type="project" value="UniProtKB-KW"/>
</dbReference>
<dbReference type="GO" id="GO:0032259">
    <property type="term" value="P:methylation"/>
    <property type="evidence" value="ECO:0007669"/>
    <property type="project" value="UniProtKB-KW"/>
</dbReference>
<dbReference type="OrthoDB" id="407325at2759"/>
<keyword evidence="2" id="KW-0808">Transferase</keyword>
<evidence type="ECO:0000313" key="3">
    <source>
        <dbReference type="Proteomes" id="UP000693981"/>
    </source>
</evidence>
<comment type="caution">
    <text evidence="2">The sequence shown here is derived from an EMBL/GenBank/DDBJ whole genome shotgun (WGS) entry which is preliminary data.</text>
</comment>
<dbReference type="PANTHER" id="PTHR14614:SF165">
    <property type="entry name" value="FAM86 N-TERMINAL DOMAIN-CONTAINING PROTEIN"/>
    <property type="match status" value="1"/>
</dbReference>
<dbReference type="GO" id="GO:0005634">
    <property type="term" value="C:nucleus"/>
    <property type="evidence" value="ECO:0007669"/>
    <property type="project" value="TreeGrafter"/>
</dbReference>
<keyword evidence="3" id="KW-1185">Reference proteome</keyword>
<accession>A0A8T1WRQ2</accession>
<gene>
    <name evidence="2" type="primary">METTL23</name>
    <name evidence="2" type="ORF">PHYBOEH_005170</name>
</gene>
<proteinExistence type="predicted"/>
<evidence type="ECO:0000256" key="1">
    <source>
        <dbReference type="SAM" id="MobiDB-lite"/>
    </source>
</evidence>
<keyword evidence="2" id="KW-0489">Methyltransferase</keyword>
<dbReference type="Proteomes" id="UP000693981">
    <property type="component" value="Unassembled WGS sequence"/>
</dbReference>
<reference evidence="2" key="1">
    <citation type="submission" date="2021-02" db="EMBL/GenBank/DDBJ databases">
        <authorList>
            <person name="Palmer J.M."/>
        </authorList>
    </citation>
    <scope>NUCLEOTIDE SEQUENCE</scope>
    <source>
        <strain evidence="2">SCRP23</strain>
    </source>
</reference>
<dbReference type="InterPro" id="IPR019410">
    <property type="entry name" value="Methyltransf_16"/>
</dbReference>
<evidence type="ECO:0000313" key="2">
    <source>
        <dbReference type="EMBL" id="KAG7394470.1"/>
    </source>
</evidence>
<sequence length="265" mass="29996">MQAPIADAAPQRTIRFILGPQRDGNANDEDNILTKAEPEPKRQRVDDPSAVDVRLVELIRDLDQANDDNDKHYGLFVWPSALLLSRFIACESSWLCHDKVVLELGCGTGLPSILAALCGRPKKVYLTDRPDAVDIRRNAETNIRLNRLEGIAEFLPLSWGDMDISDAMIEVFKSVEIVLAADCFYQSEDFEKVIATVSLIFRCSASKSCKFYFTYQLRSIIRSIAPLLSRWGLRARAIDKQEFLRVDDVDGDFSSMYLYEISSKH</sequence>
<dbReference type="GO" id="GO:0005737">
    <property type="term" value="C:cytoplasm"/>
    <property type="evidence" value="ECO:0007669"/>
    <property type="project" value="TreeGrafter"/>
</dbReference>
<name>A0A8T1WRQ2_9STRA</name>
<feature type="compositionally biased region" description="Basic and acidic residues" evidence="1">
    <location>
        <begin position="36"/>
        <end position="47"/>
    </location>
</feature>
<protein>
    <submittedName>
        <fullName evidence="2">Methyltransferase-like protein 23</fullName>
    </submittedName>
</protein>
<dbReference type="CDD" id="cd02440">
    <property type="entry name" value="AdoMet_MTases"/>
    <property type="match status" value="1"/>
</dbReference>
<dbReference type="PANTHER" id="PTHR14614">
    <property type="entry name" value="HEPATOCELLULAR CARCINOMA-ASSOCIATED ANTIGEN"/>
    <property type="match status" value="1"/>
</dbReference>
<dbReference type="EMBL" id="JAGDFL010000271">
    <property type="protein sequence ID" value="KAG7394470.1"/>
    <property type="molecule type" value="Genomic_DNA"/>
</dbReference>